<dbReference type="Proteomes" id="UP000264445">
    <property type="component" value="Unassembled WGS sequence"/>
</dbReference>
<evidence type="ECO:0000313" key="4">
    <source>
        <dbReference type="Proteomes" id="UP000529861"/>
    </source>
</evidence>
<dbReference type="NCBIfam" id="NF040739">
    <property type="entry name" value="ornith_OrtA"/>
    <property type="match status" value="1"/>
</dbReference>
<gene>
    <name evidence="1" type="ORF">DEA61_01455</name>
    <name evidence="2" type="ORF">HKI81_12760</name>
</gene>
<organism evidence="1 3">
    <name type="scientific">Caldanaerobacter subterraneus</name>
    <dbReference type="NCBI Taxonomy" id="911092"/>
    <lineage>
        <taxon>Bacteria</taxon>
        <taxon>Bacillati</taxon>
        <taxon>Bacillota</taxon>
        <taxon>Clostridia</taxon>
        <taxon>Thermoanaerobacterales</taxon>
        <taxon>Thermoanaerobacteraceae</taxon>
        <taxon>Caldanaerobacter</taxon>
    </lineage>
</organism>
<accession>A0A101E2U0</accession>
<evidence type="ECO:0000313" key="1">
    <source>
        <dbReference type="EMBL" id="HBT48533.1"/>
    </source>
</evidence>
<name>A0A101E2U0_9THEO</name>
<evidence type="ECO:0000313" key="3">
    <source>
        <dbReference type="Proteomes" id="UP000264445"/>
    </source>
</evidence>
<dbReference type="Pfam" id="PF22010">
    <property type="entry name" value="OrtA"/>
    <property type="match status" value="1"/>
</dbReference>
<dbReference type="InterPro" id="IPR047755">
    <property type="entry name" value="OrtA"/>
</dbReference>
<comment type="caution">
    <text evidence="1">The sequence shown here is derived from an EMBL/GenBank/DDBJ whole genome shotgun (WGS) entry which is preliminary data.</text>
</comment>
<dbReference type="EMBL" id="DOLB01000033">
    <property type="protein sequence ID" value="HBT48533.1"/>
    <property type="molecule type" value="Genomic_DNA"/>
</dbReference>
<protein>
    <submittedName>
        <fullName evidence="1">2-amino-4-ketopentanoate thiolase</fullName>
    </submittedName>
</protein>
<sequence>MAKKGDWVKIKQIVLEPHERAENIPEDTKKTPLTMWVKGILMEDAEIGQKAKIKTFTGRVVEGILVEENPRHIHDFGSPVPELIKAGMKAREILYGGEGNEQV</sequence>
<dbReference type="AlphaFoldDB" id="A0A101E2U0"/>
<dbReference type="Proteomes" id="UP000529861">
    <property type="component" value="Unassembled WGS sequence"/>
</dbReference>
<reference evidence="1 3" key="1">
    <citation type="journal article" date="2018" name="Nat. Biotechnol.">
        <title>A standardized bacterial taxonomy based on genome phylogeny substantially revises the tree of life.</title>
        <authorList>
            <person name="Parks D.H."/>
            <person name="Chuvochina M."/>
            <person name="Waite D.W."/>
            <person name="Rinke C."/>
            <person name="Skarshewski A."/>
            <person name="Chaumeil P.A."/>
            <person name="Hugenholtz P."/>
        </authorList>
    </citation>
    <scope>NUCLEOTIDE SEQUENCE [LARGE SCALE GENOMIC DNA]</scope>
    <source>
        <strain evidence="1">UBA12544</strain>
    </source>
</reference>
<proteinExistence type="predicted"/>
<reference evidence="2 4" key="2">
    <citation type="submission" date="2020-04" db="EMBL/GenBank/DDBJ databases">
        <title>Draft genome sequence of Caldanaerobacter sunterraneus. strain 1523vc isolated from Griffin hot spring, Kamchatka, Russia.</title>
        <authorList>
            <person name="Toshchakov S.V."/>
            <person name="Podosokorskaya O.A."/>
            <person name="Kublanov I.V."/>
            <person name="Korzhenkov A."/>
            <person name="Patrushev M.V."/>
        </authorList>
    </citation>
    <scope>NUCLEOTIDE SEQUENCE [LARGE SCALE GENOMIC DNA]</scope>
    <source>
        <strain evidence="2 4">1523vc</strain>
    </source>
</reference>
<dbReference type="RefSeq" id="WP_022588205.1">
    <property type="nucleotide sequence ID" value="NZ_DOLB01000033.1"/>
</dbReference>
<evidence type="ECO:0000313" key="2">
    <source>
        <dbReference type="EMBL" id="NNG68044.1"/>
    </source>
</evidence>
<dbReference type="EMBL" id="JABEQB010000052">
    <property type="protein sequence ID" value="NNG68044.1"/>
    <property type="molecule type" value="Genomic_DNA"/>
</dbReference>